<dbReference type="Gene3D" id="1.10.10.10">
    <property type="entry name" value="Winged helix-like DNA-binding domain superfamily/Winged helix DNA-binding domain"/>
    <property type="match status" value="1"/>
</dbReference>
<keyword evidence="5" id="KW-0805">Transcription regulation</keyword>
<keyword evidence="5" id="KW-0804">Transcription</keyword>
<dbReference type="GO" id="GO:0005524">
    <property type="term" value="F:ATP binding"/>
    <property type="evidence" value="ECO:0007669"/>
    <property type="project" value="UniProtKB-UniRule"/>
</dbReference>
<keyword evidence="2 5" id="KW-0547">Nucleotide-binding</keyword>
<dbReference type="InterPro" id="IPR045864">
    <property type="entry name" value="aa-tRNA-synth_II/BPL/LPL"/>
</dbReference>
<dbReference type="Pfam" id="PF03099">
    <property type="entry name" value="BPL_LplA_LipB"/>
    <property type="match status" value="1"/>
</dbReference>
<feature type="domain" description="BPL/LPL catalytic" evidence="6">
    <location>
        <begin position="74"/>
        <end position="263"/>
    </location>
</feature>
<comment type="caution">
    <text evidence="7">The sequence shown here is derived from an EMBL/GenBank/DDBJ whole genome shotgun (WGS) entry which is preliminary data.</text>
</comment>
<evidence type="ECO:0000259" key="6">
    <source>
        <dbReference type="PROSITE" id="PS51733"/>
    </source>
</evidence>
<organism evidence="7 8">
    <name type="scientific">Candidatus Aquicultor secundus</name>
    <dbReference type="NCBI Taxonomy" id="1973895"/>
    <lineage>
        <taxon>Bacteria</taxon>
        <taxon>Bacillati</taxon>
        <taxon>Actinomycetota</taxon>
        <taxon>Candidatus Aquicultoria</taxon>
        <taxon>Candidatus Aquicultorales</taxon>
        <taxon>Candidatus Aquicultoraceae</taxon>
        <taxon>Candidatus Aquicultor</taxon>
    </lineage>
</organism>
<dbReference type="RefSeq" id="WP_286976497.1">
    <property type="nucleotide sequence ID" value="NZ_PFNG01000120.1"/>
</dbReference>
<dbReference type="GO" id="GO:0005737">
    <property type="term" value="C:cytoplasm"/>
    <property type="evidence" value="ECO:0007669"/>
    <property type="project" value="TreeGrafter"/>
</dbReference>
<dbReference type="InterPro" id="IPR030855">
    <property type="entry name" value="Bifunct_BirA"/>
</dbReference>
<evidence type="ECO:0000313" key="7">
    <source>
        <dbReference type="EMBL" id="PIZ39447.1"/>
    </source>
</evidence>
<gene>
    <name evidence="5" type="primary">birA</name>
    <name evidence="7" type="ORF">COY37_04955</name>
</gene>
<feature type="DNA-binding region" description="H-T-H motif" evidence="5">
    <location>
        <begin position="26"/>
        <end position="45"/>
    </location>
</feature>
<keyword evidence="3 5" id="KW-0067">ATP-binding</keyword>
<dbReference type="InterPro" id="IPR036388">
    <property type="entry name" value="WH-like_DNA-bd_sf"/>
</dbReference>
<accession>A0A2M7T8B7</accession>
<keyword evidence="4 5" id="KW-0092">Biotin</keyword>
<dbReference type="HAMAP" id="MF_00978">
    <property type="entry name" value="Bifunct_BirA"/>
    <property type="match status" value="1"/>
</dbReference>
<dbReference type="Gene3D" id="2.30.30.100">
    <property type="match status" value="1"/>
</dbReference>
<dbReference type="InterPro" id="IPR013196">
    <property type="entry name" value="HTH_11"/>
</dbReference>
<dbReference type="SUPFAM" id="SSF50037">
    <property type="entry name" value="C-terminal domain of transcriptional repressors"/>
    <property type="match status" value="1"/>
</dbReference>
<dbReference type="EC" id="6.3.4.15" evidence="5"/>
<dbReference type="InterPro" id="IPR036390">
    <property type="entry name" value="WH_DNA-bd_sf"/>
</dbReference>
<feature type="binding site" evidence="5">
    <location>
        <position position="121"/>
    </location>
    <ligand>
        <name>biotin</name>
        <dbReference type="ChEBI" id="CHEBI:57586"/>
    </ligand>
</feature>
<evidence type="ECO:0000256" key="2">
    <source>
        <dbReference type="ARBA" id="ARBA00022741"/>
    </source>
</evidence>
<dbReference type="Proteomes" id="UP000230956">
    <property type="component" value="Unassembled WGS sequence"/>
</dbReference>
<reference evidence="8" key="1">
    <citation type="submission" date="2017-09" db="EMBL/GenBank/DDBJ databases">
        <title>Depth-based differentiation of microbial function through sediment-hosted aquifers and enrichment of novel symbionts in the deep terrestrial subsurface.</title>
        <authorList>
            <person name="Probst A.J."/>
            <person name="Ladd B."/>
            <person name="Jarett J.K."/>
            <person name="Geller-Mcgrath D.E."/>
            <person name="Sieber C.M.K."/>
            <person name="Emerson J.B."/>
            <person name="Anantharaman K."/>
            <person name="Thomas B.C."/>
            <person name="Malmstrom R."/>
            <person name="Stieglmeier M."/>
            <person name="Klingl A."/>
            <person name="Woyke T."/>
            <person name="Ryan C.M."/>
            <person name="Banfield J.F."/>
        </authorList>
    </citation>
    <scope>NUCLEOTIDE SEQUENCE [LARGE SCALE GENOMIC DNA]</scope>
</reference>
<dbReference type="AlphaFoldDB" id="A0A2M7T8B7"/>
<dbReference type="CDD" id="cd16442">
    <property type="entry name" value="BPL"/>
    <property type="match status" value="1"/>
</dbReference>
<dbReference type="InterPro" id="IPR008988">
    <property type="entry name" value="Transcriptional_repressor_C"/>
</dbReference>
<dbReference type="Gene3D" id="3.30.930.10">
    <property type="entry name" value="Bira Bifunctional Protein, Domain 2"/>
    <property type="match status" value="1"/>
</dbReference>
<dbReference type="InterPro" id="IPR004408">
    <property type="entry name" value="Biotin_CoA_COase_ligase"/>
</dbReference>
<feature type="binding site" evidence="5">
    <location>
        <begin position="97"/>
        <end position="99"/>
    </location>
    <ligand>
        <name>biotin</name>
        <dbReference type="ChEBI" id="CHEBI:57586"/>
    </ligand>
</feature>
<dbReference type="NCBIfam" id="TIGR00121">
    <property type="entry name" value="birA_ligase"/>
    <property type="match status" value="1"/>
</dbReference>
<dbReference type="GO" id="GO:0004077">
    <property type="term" value="F:biotin--[biotin carboxyl-carrier protein] ligase activity"/>
    <property type="evidence" value="ECO:0007669"/>
    <property type="project" value="UniProtKB-UniRule"/>
</dbReference>
<dbReference type="InterPro" id="IPR004143">
    <property type="entry name" value="BPL_LPL_catalytic"/>
</dbReference>
<name>A0A2M7T8B7_9ACTN</name>
<dbReference type="Pfam" id="PF02237">
    <property type="entry name" value="BPL_C"/>
    <property type="match status" value="1"/>
</dbReference>
<protein>
    <recommendedName>
        <fullName evidence="5">Bifunctional ligase/repressor BirA</fullName>
    </recommendedName>
    <alternativeName>
        <fullName evidence="5">Biotin--[acetyl-CoA-carboxylase] ligase</fullName>
        <ecNumber evidence="5">6.3.4.15</ecNumber>
    </alternativeName>
    <alternativeName>
        <fullName evidence="5">Biotin--protein ligase</fullName>
    </alternativeName>
    <alternativeName>
        <fullName evidence="5">Biotin-[acetyl-CoA carboxylase] synthetase</fullName>
    </alternativeName>
</protein>
<comment type="similarity">
    <text evidence="5">Belongs to the biotin--protein ligase family.</text>
</comment>
<evidence type="ECO:0000256" key="1">
    <source>
        <dbReference type="ARBA" id="ARBA00022598"/>
    </source>
</evidence>
<dbReference type="SUPFAM" id="SSF46785">
    <property type="entry name" value="Winged helix' DNA-binding domain"/>
    <property type="match status" value="1"/>
</dbReference>
<evidence type="ECO:0000256" key="3">
    <source>
        <dbReference type="ARBA" id="ARBA00022840"/>
    </source>
</evidence>
<sequence>MKGHSTEAAVIKALKEKHGDCDYISGEDLAAQSSISRAAIWKHVKSLRQKGYEIEATPRRGYRLLSSPDALLAEELFPLLATTTFGRTIVYKDTIDSTNRYAKELAEKGAEEGTVVIANEQRRGKGRLDRRWVSPPGGIWLSIILRPAIPLQEASKFTLLAAVAAARAIETAGLNPEIKWPNDILIGGKKVCGILLEISAQSDRIDYLVIGLGINANNDLDTIPIDSREHATTLAAALGKKIDRRSLVATLLLELENRSKTLLAGGWQEILDEWMKRCRMFGRHIILRMLHGEVEGEFVGVDQSGAIRIQLPGGEIKSFAAGDVSVKKQRLT</sequence>
<dbReference type="GO" id="GO:0003677">
    <property type="term" value="F:DNA binding"/>
    <property type="evidence" value="ECO:0007669"/>
    <property type="project" value="UniProtKB-UniRule"/>
</dbReference>
<dbReference type="GO" id="GO:0006355">
    <property type="term" value="P:regulation of DNA-templated transcription"/>
    <property type="evidence" value="ECO:0007669"/>
    <property type="project" value="UniProtKB-UniRule"/>
</dbReference>
<keyword evidence="1 5" id="KW-0436">Ligase</keyword>
<evidence type="ECO:0000256" key="4">
    <source>
        <dbReference type="ARBA" id="ARBA00023267"/>
    </source>
</evidence>
<keyword evidence="5" id="KW-0678">Repressor</keyword>
<evidence type="ECO:0000256" key="5">
    <source>
        <dbReference type="HAMAP-Rule" id="MF_00978"/>
    </source>
</evidence>
<proteinExistence type="inferred from homology"/>
<dbReference type="PANTHER" id="PTHR12835">
    <property type="entry name" value="BIOTIN PROTEIN LIGASE"/>
    <property type="match status" value="1"/>
</dbReference>
<dbReference type="EMBL" id="PFNG01000120">
    <property type="protein sequence ID" value="PIZ39447.1"/>
    <property type="molecule type" value="Genomic_DNA"/>
</dbReference>
<dbReference type="InterPro" id="IPR003142">
    <property type="entry name" value="BPL_C"/>
</dbReference>
<dbReference type="PROSITE" id="PS51733">
    <property type="entry name" value="BPL_LPL_CATALYTIC"/>
    <property type="match status" value="1"/>
</dbReference>
<feature type="binding site" evidence="5">
    <location>
        <position position="190"/>
    </location>
    <ligand>
        <name>biotin</name>
        <dbReference type="ChEBI" id="CHEBI:57586"/>
    </ligand>
</feature>
<comment type="catalytic activity">
    <reaction evidence="5">
        <text>biotin + L-lysyl-[protein] + ATP = N(6)-biotinyl-L-lysyl-[protein] + AMP + diphosphate + H(+)</text>
        <dbReference type="Rhea" id="RHEA:11756"/>
        <dbReference type="Rhea" id="RHEA-COMP:9752"/>
        <dbReference type="Rhea" id="RHEA-COMP:10505"/>
        <dbReference type="ChEBI" id="CHEBI:15378"/>
        <dbReference type="ChEBI" id="CHEBI:29969"/>
        <dbReference type="ChEBI" id="CHEBI:30616"/>
        <dbReference type="ChEBI" id="CHEBI:33019"/>
        <dbReference type="ChEBI" id="CHEBI:57586"/>
        <dbReference type="ChEBI" id="CHEBI:83144"/>
        <dbReference type="ChEBI" id="CHEBI:456215"/>
        <dbReference type="EC" id="6.3.4.15"/>
    </reaction>
</comment>
<comment type="function">
    <text evidence="5">Acts both as a biotin--[acetyl-CoA-carboxylase] ligase and a repressor.</text>
</comment>
<evidence type="ECO:0000313" key="8">
    <source>
        <dbReference type="Proteomes" id="UP000230956"/>
    </source>
</evidence>
<keyword evidence="5" id="KW-0238">DNA-binding</keyword>
<dbReference type="SUPFAM" id="SSF55681">
    <property type="entry name" value="Class II aaRS and biotin synthetases"/>
    <property type="match status" value="1"/>
</dbReference>
<dbReference type="PANTHER" id="PTHR12835:SF5">
    <property type="entry name" value="BIOTIN--PROTEIN LIGASE"/>
    <property type="match status" value="1"/>
</dbReference>
<comment type="caution">
    <text evidence="5">Lacks conserved residue(s) required for the propagation of feature annotation.</text>
</comment>
<dbReference type="Pfam" id="PF08279">
    <property type="entry name" value="HTH_11"/>
    <property type="match status" value="1"/>
</dbReference>